<dbReference type="Pfam" id="PF13966">
    <property type="entry name" value="zf-RVT"/>
    <property type="match status" value="1"/>
</dbReference>
<dbReference type="EMBL" id="JABTTQ020000996">
    <property type="protein sequence ID" value="KAK6136959.1"/>
    <property type="molecule type" value="Genomic_DNA"/>
</dbReference>
<dbReference type="InterPro" id="IPR026960">
    <property type="entry name" value="RVT-Znf"/>
</dbReference>
<evidence type="ECO:0000313" key="3">
    <source>
        <dbReference type="Proteomes" id="UP001318860"/>
    </source>
</evidence>
<evidence type="ECO:0000313" key="2">
    <source>
        <dbReference type="EMBL" id="KAK6136959.1"/>
    </source>
</evidence>
<name>A0ABR0VPV8_REHGL</name>
<proteinExistence type="predicted"/>
<dbReference type="Proteomes" id="UP001318860">
    <property type="component" value="Unassembled WGS sequence"/>
</dbReference>
<keyword evidence="3" id="KW-1185">Reference proteome</keyword>
<reference evidence="2 3" key="1">
    <citation type="journal article" date="2021" name="Comput. Struct. Biotechnol. J.">
        <title>De novo genome assembly of the potent medicinal plant Rehmannia glutinosa using nanopore technology.</title>
        <authorList>
            <person name="Ma L."/>
            <person name="Dong C."/>
            <person name="Song C."/>
            <person name="Wang X."/>
            <person name="Zheng X."/>
            <person name="Niu Y."/>
            <person name="Chen S."/>
            <person name="Feng W."/>
        </authorList>
    </citation>
    <scope>NUCLEOTIDE SEQUENCE [LARGE SCALE GENOMIC DNA]</scope>
    <source>
        <strain evidence="2">DH-2019</strain>
    </source>
</reference>
<gene>
    <name evidence="2" type="ORF">DH2020_029299</name>
</gene>
<protein>
    <recommendedName>
        <fullName evidence="1">Reverse transcriptase zinc-binding domain-containing protein</fullName>
    </recommendedName>
</protein>
<accession>A0ABR0VPV8</accession>
<comment type="caution">
    <text evidence="2">The sequence shown here is derived from an EMBL/GenBank/DDBJ whole genome shotgun (WGS) entry which is preliminary data.</text>
</comment>
<sequence length="269" mass="31375">MDNPGFKPLCDANNVRSDLWVIDLICQDKPEWNVERIQENFIEADAKAIRYDPLRFNKPEDRLVWHFTKDGKYTVKSANKIVKMEDECSNDFSSSFGAQSRIWKWICKLSIPPKIQIFIWKCVQRILPTRDALSRIGVKTTRICGRCGDARETIEHVLRDCAWAQFVWSVSPLRIKIEDDMHLWSFSDWLIHVVDNGDKESHPMYAMLLWVLWDARNKLLFQNITSDPSYRILIRKHEIGGASYIMAGRSLARSGEESKTNGQPERRLC</sequence>
<organism evidence="2 3">
    <name type="scientific">Rehmannia glutinosa</name>
    <name type="common">Chinese foxglove</name>
    <dbReference type="NCBI Taxonomy" id="99300"/>
    <lineage>
        <taxon>Eukaryota</taxon>
        <taxon>Viridiplantae</taxon>
        <taxon>Streptophyta</taxon>
        <taxon>Embryophyta</taxon>
        <taxon>Tracheophyta</taxon>
        <taxon>Spermatophyta</taxon>
        <taxon>Magnoliopsida</taxon>
        <taxon>eudicotyledons</taxon>
        <taxon>Gunneridae</taxon>
        <taxon>Pentapetalae</taxon>
        <taxon>asterids</taxon>
        <taxon>lamiids</taxon>
        <taxon>Lamiales</taxon>
        <taxon>Orobanchaceae</taxon>
        <taxon>Rehmannieae</taxon>
        <taxon>Rehmannia</taxon>
    </lineage>
</organism>
<feature type="domain" description="Reverse transcriptase zinc-binding" evidence="1">
    <location>
        <begin position="98"/>
        <end position="168"/>
    </location>
</feature>
<evidence type="ECO:0000259" key="1">
    <source>
        <dbReference type="Pfam" id="PF13966"/>
    </source>
</evidence>